<dbReference type="EMBL" id="PZQS01000008">
    <property type="protein sequence ID" value="PVD25700.1"/>
    <property type="molecule type" value="Genomic_DNA"/>
</dbReference>
<dbReference type="GO" id="GO:0005524">
    <property type="term" value="F:ATP binding"/>
    <property type="evidence" value="ECO:0007669"/>
    <property type="project" value="UniProtKB-KW"/>
</dbReference>
<organism evidence="17 18">
    <name type="scientific">Pomacea canaliculata</name>
    <name type="common">Golden apple snail</name>
    <dbReference type="NCBI Taxonomy" id="400727"/>
    <lineage>
        <taxon>Eukaryota</taxon>
        <taxon>Metazoa</taxon>
        <taxon>Spiralia</taxon>
        <taxon>Lophotrochozoa</taxon>
        <taxon>Mollusca</taxon>
        <taxon>Gastropoda</taxon>
        <taxon>Caenogastropoda</taxon>
        <taxon>Architaenioglossa</taxon>
        <taxon>Ampullarioidea</taxon>
        <taxon>Ampullariidae</taxon>
        <taxon>Pomacea</taxon>
    </lineage>
</organism>
<feature type="domain" description="Mab-21-like HhH/H2TH-like" evidence="16">
    <location>
        <begin position="192"/>
        <end position="285"/>
    </location>
</feature>
<comment type="cofactor">
    <cofactor evidence="1">
        <name>Mg(2+)</name>
        <dbReference type="ChEBI" id="CHEBI:18420"/>
    </cofactor>
</comment>
<keyword evidence="10" id="KW-0547">Nucleotide-binding</keyword>
<evidence type="ECO:0000259" key="16">
    <source>
        <dbReference type="Pfam" id="PF20266"/>
    </source>
</evidence>
<accession>A0A2T7NX01</accession>
<keyword evidence="6" id="KW-0812">Transmembrane</keyword>
<proteinExistence type="inferred from homology"/>
<comment type="similarity">
    <text evidence="4">Belongs to the mab-21 family.</text>
</comment>
<evidence type="ECO:0000313" key="17">
    <source>
        <dbReference type="EMBL" id="PVD25700.1"/>
    </source>
</evidence>
<keyword evidence="18" id="KW-1185">Reference proteome</keyword>
<dbReference type="PANTHER" id="PTHR10656">
    <property type="entry name" value="CELL FATE DETERMINING PROTEIN MAB21-RELATED"/>
    <property type="match status" value="1"/>
</dbReference>
<evidence type="ECO:0000256" key="2">
    <source>
        <dbReference type="ARBA" id="ARBA00004479"/>
    </source>
</evidence>
<evidence type="ECO:0000256" key="10">
    <source>
        <dbReference type="ARBA" id="ARBA00022741"/>
    </source>
</evidence>
<evidence type="ECO:0000313" key="18">
    <source>
        <dbReference type="Proteomes" id="UP000245119"/>
    </source>
</evidence>
<keyword evidence="12" id="KW-0460">Magnesium</keyword>
<evidence type="ECO:0000256" key="3">
    <source>
        <dbReference type="ARBA" id="ARBA00005554"/>
    </source>
</evidence>
<keyword evidence="8" id="KW-0479">Metal-binding</keyword>
<evidence type="ECO:0000256" key="4">
    <source>
        <dbReference type="ARBA" id="ARBA00008307"/>
    </source>
</evidence>
<dbReference type="OrthoDB" id="6055534at2759"/>
<keyword evidence="14" id="KW-0472">Membrane</keyword>
<evidence type="ECO:0000259" key="15">
    <source>
        <dbReference type="Pfam" id="PF03281"/>
    </source>
</evidence>
<evidence type="ECO:0000256" key="1">
    <source>
        <dbReference type="ARBA" id="ARBA00001946"/>
    </source>
</evidence>
<reference evidence="17 18" key="1">
    <citation type="submission" date="2018-04" db="EMBL/GenBank/DDBJ databases">
        <title>The genome of golden apple snail Pomacea canaliculata provides insight into stress tolerance and invasive adaptation.</title>
        <authorList>
            <person name="Liu C."/>
            <person name="Liu B."/>
            <person name="Ren Y."/>
            <person name="Zhang Y."/>
            <person name="Wang H."/>
            <person name="Li S."/>
            <person name="Jiang F."/>
            <person name="Yin L."/>
            <person name="Zhang G."/>
            <person name="Qian W."/>
            <person name="Fan W."/>
        </authorList>
    </citation>
    <scope>NUCLEOTIDE SEQUENCE [LARGE SCALE GENOMIC DNA]</scope>
    <source>
        <strain evidence="17">SZHN2017</strain>
        <tissue evidence="17">Muscle</tissue>
    </source>
</reference>
<evidence type="ECO:0000256" key="14">
    <source>
        <dbReference type="ARBA" id="ARBA00023136"/>
    </source>
</evidence>
<dbReference type="InterPro" id="IPR046906">
    <property type="entry name" value="Mab-21_HhH/H2TH-like"/>
</dbReference>
<dbReference type="GO" id="GO:0016020">
    <property type="term" value="C:membrane"/>
    <property type="evidence" value="ECO:0007669"/>
    <property type="project" value="UniProtKB-SubCell"/>
</dbReference>
<dbReference type="Pfam" id="PF20266">
    <property type="entry name" value="Mab-21_C"/>
    <property type="match status" value="1"/>
</dbReference>
<sequence length="304" mass="35139">MEVVVLCRQGIRACASLECSGRRCWGKIAGRVSGAGARSVRPVQNGFECHQLENEQCRESRGSKYWRPNPMTKRFKTRVGAVDLIIGDPEVKDPYTQVKIVRFHDTYFVQLVPAIYFHNMWPYCANAWGQEDATTSWLTPEVTSHCRHMGFFAVPQKCPYSQEETLWRISFQRAEKYLLSYSFIDSPQGVMKQVDRVLRMLRTSDADAFRPLSAYHLTTAVLHAWREWPDPCSWTAARLGERLLAVLCWLVHALEQRELRHFFVPSCNLLAHYTPQQCLEAAARLRDIHNEFCLAPEQSIRLQC</sequence>
<dbReference type="Proteomes" id="UP000245119">
    <property type="component" value="Linkage Group LG8"/>
</dbReference>
<dbReference type="PRINTS" id="PR02107">
    <property type="entry name" value="INOS145TPRIP"/>
</dbReference>
<keyword evidence="13" id="KW-1133">Transmembrane helix</keyword>
<keyword evidence="7" id="KW-0548">Nucleotidyltransferase</keyword>
<dbReference type="STRING" id="400727.A0A2T7NX01"/>
<dbReference type="GO" id="GO:0046872">
    <property type="term" value="F:metal ion binding"/>
    <property type="evidence" value="ECO:0007669"/>
    <property type="project" value="UniProtKB-KW"/>
</dbReference>
<dbReference type="GO" id="GO:0016779">
    <property type="term" value="F:nucleotidyltransferase activity"/>
    <property type="evidence" value="ECO:0007669"/>
    <property type="project" value="UniProtKB-KW"/>
</dbReference>
<dbReference type="PANTHER" id="PTHR10656:SF42">
    <property type="entry name" value="CYCLIC GMP-AMP SYNTHASE-LIKE PROTEIN-RELATED"/>
    <property type="match status" value="1"/>
</dbReference>
<evidence type="ECO:0000256" key="9">
    <source>
        <dbReference type="ARBA" id="ARBA00022729"/>
    </source>
</evidence>
<evidence type="ECO:0000256" key="7">
    <source>
        <dbReference type="ARBA" id="ARBA00022695"/>
    </source>
</evidence>
<feature type="domain" description="Mab-21-like nucleotidyltransferase" evidence="15">
    <location>
        <begin position="93"/>
        <end position="180"/>
    </location>
</feature>
<keyword evidence="9" id="KW-0732">Signal</keyword>
<dbReference type="InterPro" id="IPR024810">
    <property type="entry name" value="MAB21L/cGLR"/>
</dbReference>
<comment type="caution">
    <text evidence="17">The sequence shown here is derived from an EMBL/GenBank/DDBJ whole genome shotgun (WGS) entry which is preliminary data.</text>
</comment>
<keyword evidence="5" id="KW-0808">Transferase</keyword>
<evidence type="ECO:0000256" key="5">
    <source>
        <dbReference type="ARBA" id="ARBA00022679"/>
    </source>
</evidence>
<dbReference type="Gene3D" id="1.10.1410.40">
    <property type="match status" value="1"/>
</dbReference>
<dbReference type="Pfam" id="PF03281">
    <property type="entry name" value="Mab-21"/>
    <property type="match status" value="1"/>
</dbReference>
<keyword evidence="11" id="KW-0067">ATP-binding</keyword>
<comment type="similarity">
    <text evidence="3">Belongs to the ITPRIP family.</text>
</comment>
<dbReference type="AlphaFoldDB" id="A0A2T7NX01"/>
<gene>
    <name evidence="17" type="ORF">C0Q70_13360</name>
</gene>
<dbReference type="SMART" id="SM01265">
    <property type="entry name" value="Mab-21"/>
    <property type="match status" value="1"/>
</dbReference>
<protein>
    <submittedName>
        <fullName evidence="17">Uncharacterized protein</fullName>
    </submittedName>
</protein>
<evidence type="ECO:0000256" key="6">
    <source>
        <dbReference type="ARBA" id="ARBA00022692"/>
    </source>
</evidence>
<name>A0A2T7NX01_POMCA</name>
<dbReference type="InterPro" id="IPR026250">
    <property type="entry name" value="ITPRIP-like"/>
</dbReference>
<dbReference type="InterPro" id="IPR046903">
    <property type="entry name" value="Mab-21-like_nuc_Trfase"/>
</dbReference>
<evidence type="ECO:0000256" key="11">
    <source>
        <dbReference type="ARBA" id="ARBA00022840"/>
    </source>
</evidence>
<evidence type="ECO:0000256" key="13">
    <source>
        <dbReference type="ARBA" id="ARBA00022989"/>
    </source>
</evidence>
<evidence type="ECO:0000256" key="8">
    <source>
        <dbReference type="ARBA" id="ARBA00022723"/>
    </source>
</evidence>
<comment type="subcellular location">
    <subcellularLocation>
        <location evidence="2">Membrane</location>
        <topology evidence="2">Single-pass type I membrane protein</topology>
    </subcellularLocation>
</comment>
<evidence type="ECO:0000256" key="12">
    <source>
        <dbReference type="ARBA" id="ARBA00022842"/>
    </source>
</evidence>